<accession>A0AAD5S984</accession>
<sequence>MQITERVEEVLANETIVALRLNHFTQPLFCPLFCMRDGRKLGEIRTVGQDFETRAYPMLGRTNLLVAIARRGLMIEEVQVYNLKTLYIQNIIALPNDMCLNPHTGPSGPSLLHYAYQLQFCTRPNLHSGQSSSSSSVSQPCHPAVLDPVARSVKVYTDIDSTSASVFVM</sequence>
<comment type="caution">
    <text evidence="1">The sequence shown here is derived from an EMBL/GenBank/DDBJ whole genome shotgun (WGS) entry which is preliminary data.</text>
</comment>
<evidence type="ECO:0000313" key="2">
    <source>
        <dbReference type="Proteomes" id="UP001212841"/>
    </source>
</evidence>
<keyword evidence="2" id="KW-1185">Reference proteome</keyword>
<protein>
    <submittedName>
        <fullName evidence="1">Uncharacterized protein</fullName>
    </submittedName>
</protein>
<name>A0AAD5S984_9FUNG</name>
<proteinExistence type="predicted"/>
<dbReference type="EMBL" id="JADGJD010000867">
    <property type="protein sequence ID" value="KAJ3047979.1"/>
    <property type="molecule type" value="Genomic_DNA"/>
</dbReference>
<organism evidence="1 2">
    <name type="scientific">Rhizophlyctis rosea</name>
    <dbReference type="NCBI Taxonomy" id="64517"/>
    <lineage>
        <taxon>Eukaryota</taxon>
        <taxon>Fungi</taxon>
        <taxon>Fungi incertae sedis</taxon>
        <taxon>Chytridiomycota</taxon>
        <taxon>Chytridiomycota incertae sedis</taxon>
        <taxon>Chytridiomycetes</taxon>
        <taxon>Rhizophlyctidales</taxon>
        <taxon>Rhizophlyctidaceae</taxon>
        <taxon>Rhizophlyctis</taxon>
    </lineage>
</organism>
<feature type="non-terminal residue" evidence="1">
    <location>
        <position position="169"/>
    </location>
</feature>
<evidence type="ECO:0000313" key="1">
    <source>
        <dbReference type="EMBL" id="KAJ3047979.1"/>
    </source>
</evidence>
<dbReference type="Proteomes" id="UP001212841">
    <property type="component" value="Unassembled WGS sequence"/>
</dbReference>
<reference evidence="1" key="1">
    <citation type="submission" date="2020-05" db="EMBL/GenBank/DDBJ databases">
        <title>Phylogenomic resolution of chytrid fungi.</title>
        <authorList>
            <person name="Stajich J.E."/>
            <person name="Amses K."/>
            <person name="Simmons R."/>
            <person name="Seto K."/>
            <person name="Myers J."/>
            <person name="Bonds A."/>
            <person name="Quandt C.A."/>
            <person name="Barry K."/>
            <person name="Liu P."/>
            <person name="Grigoriev I."/>
            <person name="Longcore J.E."/>
            <person name="James T.Y."/>
        </authorList>
    </citation>
    <scope>NUCLEOTIDE SEQUENCE</scope>
    <source>
        <strain evidence="1">JEL0318</strain>
    </source>
</reference>
<dbReference type="AlphaFoldDB" id="A0AAD5S984"/>
<gene>
    <name evidence="1" type="ORF">HK097_010987</name>
</gene>